<evidence type="ECO:0000313" key="3">
    <source>
        <dbReference type="Proteomes" id="UP000225963"/>
    </source>
</evidence>
<feature type="transmembrane region" description="Helical" evidence="1">
    <location>
        <begin position="39"/>
        <end position="56"/>
    </location>
</feature>
<keyword evidence="3" id="KW-1185">Reference proteome</keyword>
<organism evidence="2 3">
    <name type="scientific">Bacillus phage BM15</name>
    <dbReference type="NCBI Taxonomy" id="1755680"/>
    <lineage>
        <taxon>Viruses</taxon>
        <taxon>Duplodnaviria</taxon>
        <taxon>Heunggongvirae</taxon>
        <taxon>Uroviricota</taxon>
        <taxon>Caudoviricetes</taxon>
        <taxon>Herelleviridae</taxon>
        <taxon>Bastillevirinae</taxon>
        <taxon>Caeruleovirus</taxon>
        <taxon>Caeruleovirus BM15</taxon>
    </lineage>
</organism>
<reference evidence="3" key="1">
    <citation type="submission" date="2015-11" db="EMBL/GenBank/DDBJ databases">
        <authorList>
            <person name="Sharaf A."/>
            <person name="Marie M.E."/>
            <person name="Esson H."/>
            <person name="El-Afifi I.S."/>
            <person name="Hammad M.A."/>
        </authorList>
    </citation>
    <scope>NUCLEOTIDE SEQUENCE [LARGE SCALE GENOMIC DNA]</scope>
</reference>
<keyword evidence="1" id="KW-0812">Transmembrane</keyword>
<sequence length="57" mass="7156">MQRPCEDFLLVIAETKVHNDQLMKHNKYLEDKLRRDRRYTYLFIALTIFWMLKYFLS</sequence>
<name>A0A0S2MUU6_9CAUD</name>
<dbReference type="EMBL" id="KT995480">
    <property type="protein sequence ID" value="ALO79658.1"/>
    <property type="molecule type" value="Genomic_DNA"/>
</dbReference>
<evidence type="ECO:0000313" key="2">
    <source>
        <dbReference type="EMBL" id="ALO79658.1"/>
    </source>
</evidence>
<gene>
    <name evidence="2" type="ORF">BM10_254</name>
</gene>
<protein>
    <submittedName>
        <fullName evidence="2">Uncharacterized protein</fullName>
    </submittedName>
</protein>
<evidence type="ECO:0000256" key="1">
    <source>
        <dbReference type="SAM" id="Phobius"/>
    </source>
</evidence>
<keyword evidence="1" id="KW-0472">Membrane</keyword>
<dbReference type="OrthoDB" id="39087at10239"/>
<proteinExistence type="predicted"/>
<keyword evidence="1" id="KW-1133">Transmembrane helix</keyword>
<dbReference type="Proteomes" id="UP000225963">
    <property type="component" value="Segment"/>
</dbReference>
<accession>A0A0S2MUU6</accession>